<feature type="region of interest" description="Disordered" evidence="1">
    <location>
        <begin position="248"/>
        <end position="292"/>
    </location>
</feature>
<evidence type="ECO:0000256" key="1">
    <source>
        <dbReference type="SAM" id="MobiDB-lite"/>
    </source>
</evidence>
<evidence type="ECO:0008006" key="5">
    <source>
        <dbReference type="Google" id="ProtNLM"/>
    </source>
</evidence>
<protein>
    <recommendedName>
        <fullName evidence="5">50S ribosomal protein L4</fullName>
    </recommendedName>
</protein>
<name>A0A1Q2CMY6_9ACTN</name>
<reference evidence="4" key="1">
    <citation type="submission" date="2017-02" db="EMBL/GenBank/DDBJ databases">
        <title>Tessaracoccus aquaemaris sp. nov., isolated from the intestine of a Korean rockfish, Sebastes schlegelii, in a marine aquaculture pond.</title>
        <authorList>
            <person name="Tak E.J."/>
            <person name="Bae J.-W."/>
        </authorList>
    </citation>
    <scope>NUCLEOTIDE SEQUENCE [LARGE SCALE GENOMIC DNA]</scope>
    <source>
        <strain evidence="4">NSG39</strain>
    </source>
</reference>
<feature type="transmembrane region" description="Helical" evidence="2">
    <location>
        <begin position="152"/>
        <end position="173"/>
    </location>
</feature>
<keyword evidence="4" id="KW-1185">Reference proteome</keyword>
<accession>A0A1Q2CMY6</accession>
<feature type="region of interest" description="Disordered" evidence="1">
    <location>
        <begin position="1"/>
        <end position="20"/>
    </location>
</feature>
<keyword evidence="2" id="KW-0812">Transmembrane</keyword>
<keyword evidence="2" id="KW-1133">Transmembrane helix</keyword>
<dbReference type="KEGG" id="tes:BW730_08130"/>
<keyword evidence="2" id="KW-0472">Membrane</keyword>
<proteinExistence type="predicted"/>
<gene>
    <name evidence="3" type="ORF">BW730_08130</name>
</gene>
<dbReference type="EMBL" id="CP019606">
    <property type="protein sequence ID" value="AQP47466.1"/>
    <property type="molecule type" value="Genomic_DNA"/>
</dbReference>
<organism evidence="3 4">
    <name type="scientific">Tessaracoccus aquimaris</name>
    <dbReference type="NCBI Taxonomy" id="1332264"/>
    <lineage>
        <taxon>Bacteria</taxon>
        <taxon>Bacillati</taxon>
        <taxon>Actinomycetota</taxon>
        <taxon>Actinomycetes</taxon>
        <taxon>Propionibacteriales</taxon>
        <taxon>Propionibacteriaceae</taxon>
        <taxon>Tessaracoccus</taxon>
    </lineage>
</organism>
<evidence type="ECO:0000256" key="2">
    <source>
        <dbReference type="SAM" id="Phobius"/>
    </source>
</evidence>
<dbReference type="AlphaFoldDB" id="A0A1Q2CMY6"/>
<sequence>MLDHEPQQREELVKKSQEMKKAAAETATAAAEYSTTALKDGLDKAQELLAEAQKQAGPIIRDAKVRTADFASRTLDDLEPHIKDALDRVAPAVDAARDKVTDDLLPKLQDALHHAAEHPAVAEATKRGTAAVQALKGEVAPVTKKKSKFKKVAKFLAIGAVIAGAVAAVRHFLAPKDDGWTAHEPSKAYVNNNDTFSNAAKFASDMDAAADDEVVVSAEEVEVQDDMTSEGAPAPHATFVTEKDAHAQAKAEAEEATQEGGYGEGSYVGSEPPEGFSIKGNERSKKFHVPGTGGYERTIAEVWFNSEEAAEAAGFTKAQR</sequence>
<dbReference type="Proteomes" id="UP000188145">
    <property type="component" value="Chromosome"/>
</dbReference>
<dbReference type="STRING" id="1332264.BW730_08130"/>
<evidence type="ECO:0000313" key="4">
    <source>
        <dbReference type="Proteomes" id="UP000188145"/>
    </source>
</evidence>
<evidence type="ECO:0000313" key="3">
    <source>
        <dbReference type="EMBL" id="AQP47466.1"/>
    </source>
</evidence>